<evidence type="ECO:0000256" key="1">
    <source>
        <dbReference type="ARBA" id="ARBA00005051"/>
    </source>
</evidence>
<reference evidence="14" key="1">
    <citation type="journal article" date="2020" name="ISME J.">
        <title>Gammaproteobacteria mediating utilization of methyl-, sulfur- and petroleum organic compounds in deep ocean hydrothermal plumes.</title>
        <authorList>
            <person name="Zhou Z."/>
            <person name="Liu Y."/>
            <person name="Pan J."/>
            <person name="Cron B.R."/>
            <person name="Toner B.M."/>
            <person name="Anantharaman K."/>
            <person name="Breier J.A."/>
            <person name="Dick G.J."/>
            <person name="Li M."/>
        </authorList>
    </citation>
    <scope>NUCLEOTIDE SEQUENCE</scope>
    <source>
        <strain evidence="14">SZUA-1501</strain>
    </source>
</reference>
<sequence>MLPPKVRGKLKRPIEVVIAFGCNIGNCERQIKTALFFVKQEVYVKGVSPLYRSKPYGVKDQPDFYNGLLYGFTRLSPYGLLNFLKEIEKKVGRKERCRWCEREIDLDIIYYGKLLINFQDLKIPHPDRFNRDFVLIPADWISPTLKDPLLLKTPKGLIKRFLKGI</sequence>
<evidence type="ECO:0000256" key="3">
    <source>
        <dbReference type="ARBA" id="ARBA00013253"/>
    </source>
</evidence>
<dbReference type="GO" id="GO:0046656">
    <property type="term" value="P:folic acid biosynthetic process"/>
    <property type="evidence" value="ECO:0007669"/>
    <property type="project" value="UniProtKB-KW"/>
</dbReference>
<dbReference type="EC" id="2.7.6.3" evidence="3"/>
<evidence type="ECO:0000256" key="11">
    <source>
        <dbReference type="ARBA" id="ARBA00029766"/>
    </source>
</evidence>
<dbReference type="InterPro" id="IPR035907">
    <property type="entry name" value="Hppk_sf"/>
</dbReference>
<evidence type="ECO:0000256" key="9">
    <source>
        <dbReference type="ARBA" id="ARBA00022909"/>
    </source>
</evidence>
<dbReference type="PANTHER" id="PTHR43071:SF1">
    <property type="entry name" value="2-AMINO-4-HYDROXY-6-HYDROXYMETHYLDIHYDROPTERIDINE PYROPHOSPHOKINASE"/>
    <property type="match status" value="1"/>
</dbReference>
<proteinExistence type="inferred from homology"/>
<dbReference type="Proteomes" id="UP000606463">
    <property type="component" value="Unassembled WGS sequence"/>
</dbReference>
<evidence type="ECO:0000256" key="10">
    <source>
        <dbReference type="ARBA" id="ARBA00029409"/>
    </source>
</evidence>
<dbReference type="NCBIfam" id="TIGR01498">
    <property type="entry name" value="folK"/>
    <property type="match status" value="1"/>
</dbReference>
<evidence type="ECO:0000313" key="14">
    <source>
        <dbReference type="EMBL" id="HIP98484.1"/>
    </source>
</evidence>
<keyword evidence="7" id="KW-0418">Kinase</keyword>
<dbReference type="AlphaFoldDB" id="A0A9D1CFC2"/>
<dbReference type="PANTHER" id="PTHR43071">
    <property type="entry name" value="2-AMINO-4-HYDROXY-6-HYDROXYMETHYLDIHYDROPTERIDINE PYROPHOSPHOKINASE"/>
    <property type="match status" value="1"/>
</dbReference>
<evidence type="ECO:0000259" key="13">
    <source>
        <dbReference type="Pfam" id="PF01288"/>
    </source>
</evidence>
<evidence type="ECO:0000256" key="4">
    <source>
        <dbReference type="ARBA" id="ARBA00016218"/>
    </source>
</evidence>
<dbReference type="Pfam" id="PF01288">
    <property type="entry name" value="HPPK"/>
    <property type="match status" value="1"/>
</dbReference>
<evidence type="ECO:0000313" key="15">
    <source>
        <dbReference type="Proteomes" id="UP000606463"/>
    </source>
</evidence>
<keyword evidence="9" id="KW-0289">Folate biosynthesis</keyword>
<protein>
    <recommendedName>
        <fullName evidence="4">2-amino-4-hydroxy-6-hydroxymethyldihydropteridine pyrophosphokinase</fullName>
        <ecNumber evidence="3">2.7.6.3</ecNumber>
    </recommendedName>
    <alternativeName>
        <fullName evidence="11">6-hydroxymethyl-7,8-dihydropterin pyrophosphokinase</fullName>
    </alternativeName>
    <alternativeName>
        <fullName evidence="12">7,8-dihydro-6-hydroxymethylpterin-pyrophosphokinase</fullName>
    </alternativeName>
</protein>
<comment type="caution">
    <text evidence="14">The sequence shown here is derived from an EMBL/GenBank/DDBJ whole genome shotgun (WGS) entry which is preliminary data.</text>
</comment>
<comment type="function">
    <text evidence="10">Catalyzes the transfer of pyrophosphate from adenosine triphosphate (ATP) to 6-hydroxymethyl-7,8-dihydropterin, an enzymatic step in folate biosynthesis pathway.</text>
</comment>
<comment type="pathway">
    <text evidence="1">Cofactor biosynthesis; tetrahydrofolate biosynthesis; 2-amino-4-hydroxy-6-hydroxymethyl-7,8-dihydropteridine diphosphate from 7,8-dihydroneopterin triphosphate: step 4/4.</text>
</comment>
<organism evidence="14 15">
    <name type="scientific">Aquifex aeolicus</name>
    <dbReference type="NCBI Taxonomy" id="63363"/>
    <lineage>
        <taxon>Bacteria</taxon>
        <taxon>Pseudomonadati</taxon>
        <taxon>Aquificota</taxon>
        <taxon>Aquificia</taxon>
        <taxon>Aquificales</taxon>
        <taxon>Aquificaceae</taxon>
        <taxon>Aquifex</taxon>
    </lineage>
</organism>
<dbReference type="GO" id="GO:0005524">
    <property type="term" value="F:ATP binding"/>
    <property type="evidence" value="ECO:0007669"/>
    <property type="project" value="UniProtKB-KW"/>
</dbReference>
<accession>A0A9D1CFC2</accession>
<evidence type="ECO:0000256" key="8">
    <source>
        <dbReference type="ARBA" id="ARBA00022840"/>
    </source>
</evidence>
<dbReference type="InterPro" id="IPR000550">
    <property type="entry name" value="Hppk"/>
</dbReference>
<dbReference type="Gene3D" id="3.30.70.560">
    <property type="entry name" value="7,8-Dihydro-6-hydroxymethylpterin-pyrophosphokinase HPPK"/>
    <property type="match status" value="1"/>
</dbReference>
<dbReference type="SUPFAM" id="SSF55083">
    <property type="entry name" value="6-hydroxymethyl-7,8-dihydropterin pyrophosphokinase, HPPK"/>
    <property type="match status" value="1"/>
</dbReference>
<keyword evidence="8" id="KW-0067">ATP-binding</keyword>
<dbReference type="GO" id="GO:0016301">
    <property type="term" value="F:kinase activity"/>
    <property type="evidence" value="ECO:0007669"/>
    <property type="project" value="UniProtKB-KW"/>
</dbReference>
<gene>
    <name evidence="14" type="primary">folK</name>
    <name evidence="14" type="ORF">EYH37_03875</name>
</gene>
<evidence type="ECO:0000256" key="6">
    <source>
        <dbReference type="ARBA" id="ARBA00022741"/>
    </source>
</evidence>
<dbReference type="EMBL" id="DQVE01000042">
    <property type="protein sequence ID" value="HIP98484.1"/>
    <property type="molecule type" value="Genomic_DNA"/>
</dbReference>
<keyword evidence="6" id="KW-0547">Nucleotide-binding</keyword>
<name>A0A9D1CFC2_AQUAO</name>
<keyword evidence="5 14" id="KW-0808">Transferase</keyword>
<evidence type="ECO:0000256" key="2">
    <source>
        <dbReference type="ARBA" id="ARBA00005810"/>
    </source>
</evidence>
<evidence type="ECO:0000256" key="5">
    <source>
        <dbReference type="ARBA" id="ARBA00022679"/>
    </source>
</evidence>
<evidence type="ECO:0000256" key="12">
    <source>
        <dbReference type="ARBA" id="ARBA00033413"/>
    </source>
</evidence>
<comment type="similarity">
    <text evidence="2">Belongs to the HPPK family.</text>
</comment>
<dbReference type="GO" id="GO:0003848">
    <property type="term" value="F:2-amino-4-hydroxy-6-hydroxymethyldihydropteridine diphosphokinase activity"/>
    <property type="evidence" value="ECO:0007669"/>
    <property type="project" value="UniProtKB-EC"/>
</dbReference>
<evidence type="ECO:0000256" key="7">
    <source>
        <dbReference type="ARBA" id="ARBA00022777"/>
    </source>
</evidence>
<dbReference type="CDD" id="cd00483">
    <property type="entry name" value="HPPK"/>
    <property type="match status" value="1"/>
</dbReference>
<feature type="domain" description="7,8-dihydro-6-hydroxymethylpterin-pyrophosphokinase" evidence="13">
    <location>
        <begin position="17"/>
        <end position="141"/>
    </location>
</feature>